<evidence type="ECO:0000313" key="3">
    <source>
        <dbReference type="Proteomes" id="UP000229641"/>
    </source>
</evidence>
<dbReference type="InterPro" id="IPR050698">
    <property type="entry name" value="MBL"/>
</dbReference>
<dbReference type="InterPro" id="IPR036866">
    <property type="entry name" value="RibonucZ/Hydroxyglut_hydro"/>
</dbReference>
<feature type="domain" description="Metallo-beta-lactamase" evidence="1">
    <location>
        <begin position="16"/>
        <end position="78"/>
    </location>
</feature>
<dbReference type="Proteomes" id="UP000229641">
    <property type="component" value="Unassembled WGS sequence"/>
</dbReference>
<dbReference type="PANTHER" id="PTHR11203:SF37">
    <property type="entry name" value="INTEGRATOR COMPLEX SUBUNIT 11"/>
    <property type="match status" value="1"/>
</dbReference>
<proteinExistence type="predicted"/>
<accession>A0A2H0M061</accession>
<dbReference type="EMBL" id="PCWA01000002">
    <property type="protein sequence ID" value="PIQ90027.1"/>
    <property type="molecule type" value="Genomic_DNA"/>
</dbReference>
<comment type="caution">
    <text evidence="2">The sequence shown here is derived from an EMBL/GenBank/DDBJ whole genome shotgun (WGS) entry which is preliminary data.</text>
</comment>
<dbReference type="PANTHER" id="PTHR11203">
    <property type="entry name" value="CLEAVAGE AND POLYADENYLATION SPECIFICITY FACTOR FAMILY MEMBER"/>
    <property type="match status" value="1"/>
</dbReference>
<gene>
    <name evidence="2" type="ORF">COV72_00040</name>
</gene>
<feature type="non-terminal residue" evidence="2">
    <location>
        <position position="160"/>
    </location>
</feature>
<dbReference type="GO" id="GO:0004521">
    <property type="term" value="F:RNA endonuclease activity"/>
    <property type="evidence" value="ECO:0007669"/>
    <property type="project" value="TreeGrafter"/>
</dbReference>
<dbReference type="InterPro" id="IPR001279">
    <property type="entry name" value="Metallo-B-lactamas"/>
</dbReference>
<reference evidence="2 3" key="1">
    <citation type="submission" date="2017-09" db="EMBL/GenBank/DDBJ databases">
        <title>Depth-based differentiation of microbial function through sediment-hosted aquifers and enrichment of novel symbionts in the deep terrestrial subsurface.</title>
        <authorList>
            <person name="Probst A.J."/>
            <person name="Ladd B."/>
            <person name="Jarett J.K."/>
            <person name="Geller-Mcgrath D.E."/>
            <person name="Sieber C.M."/>
            <person name="Emerson J.B."/>
            <person name="Anantharaman K."/>
            <person name="Thomas B.C."/>
            <person name="Malmstrom R."/>
            <person name="Stieglmeier M."/>
            <person name="Klingl A."/>
            <person name="Woyke T."/>
            <person name="Ryan C.M."/>
            <person name="Banfield J.F."/>
        </authorList>
    </citation>
    <scope>NUCLEOTIDE SEQUENCE [LARGE SCALE GENOMIC DNA]</scope>
    <source>
        <strain evidence="2">CG11_big_fil_rev_8_21_14_0_20_42_13</strain>
    </source>
</reference>
<dbReference type="Gene3D" id="3.60.15.10">
    <property type="entry name" value="Ribonuclease Z/Hydroxyacylglutathione hydrolase-like"/>
    <property type="match status" value="1"/>
</dbReference>
<protein>
    <recommendedName>
        <fullName evidence="1">Metallo-beta-lactamase domain-containing protein</fullName>
    </recommendedName>
</protein>
<name>A0A2H0M061_9BACT</name>
<dbReference type="CDD" id="cd16295">
    <property type="entry name" value="TTHA0252-CPSF-like_MBL-fold"/>
    <property type="match status" value="1"/>
</dbReference>
<dbReference type="SUPFAM" id="SSF56281">
    <property type="entry name" value="Metallo-hydrolase/oxidoreductase"/>
    <property type="match status" value="1"/>
</dbReference>
<organism evidence="2 3">
    <name type="scientific">Candidatus Ghiorseimicrobium undicola</name>
    <dbReference type="NCBI Taxonomy" id="1974746"/>
    <lineage>
        <taxon>Bacteria</taxon>
        <taxon>Pseudomonadati</taxon>
        <taxon>Candidatus Omnitrophota</taxon>
        <taxon>Candidatus Ghiorseimicrobium</taxon>
    </lineage>
</organism>
<evidence type="ECO:0000313" key="2">
    <source>
        <dbReference type="EMBL" id="PIQ90027.1"/>
    </source>
</evidence>
<dbReference type="Pfam" id="PF00753">
    <property type="entry name" value="Lactamase_B"/>
    <property type="match status" value="1"/>
</dbReference>
<dbReference type="AlphaFoldDB" id="A0A2H0M061"/>
<sequence length="160" mass="18326">MTVTIKFCGGARTVTGSMHLVSTDHSNILLDCGLFHGRRDEFYKVNSNFSFNPQNLNACLLSHAHIDHCGNIPALIKKGYRSHIFVTPPTKELCNYMLPDSGYVQEEDIKFVNKINKRRGLPARKPLYTKKEAEESLKYIRSLEYHDKYSLSKDVDVNFL</sequence>
<evidence type="ECO:0000259" key="1">
    <source>
        <dbReference type="Pfam" id="PF00753"/>
    </source>
</evidence>